<feature type="region of interest" description="Disordered" evidence="1">
    <location>
        <begin position="47"/>
        <end position="82"/>
    </location>
</feature>
<sequence>MRLPESFRFVLVLLLTLVLLGAELTGLCHGRRIPSAEAHDVESPYLLSNGYKQHGSRRRRLVEDLSESKRKVPTGSNPLHNR</sequence>
<dbReference type="AlphaFoldDB" id="A0A1E5V3Z5"/>
<dbReference type="EMBL" id="LWDX02052345">
    <property type="protein sequence ID" value="OEL19880.1"/>
    <property type="molecule type" value="Genomic_DNA"/>
</dbReference>
<gene>
    <name evidence="3" type="ORF">BAE44_0019098</name>
</gene>
<name>A0A1E5V3Z5_9POAL</name>
<comment type="caution">
    <text evidence="3">The sequence shown here is derived from an EMBL/GenBank/DDBJ whole genome shotgun (WGS) entry which is preliminary data.</text>
</comment>
<dbReference type="OrthoDB" id="693177at2759"/>
<feature type="signal peptide" evidence="2">
    <location>
        <begin position="1"/>
        <end position="30"/>
    </location>
</feature>
<keyword evidence="4" id="KW-1185">Reference proteome</keyword>
<dbReference type="Proteomes" id="UP000095767">
    <property type="component" value="Unassembled WGS sequence"/>
</dbReference>
<accession>A0A1E5V3Z5</accession>
<feature type="compositionally biased region" description="Basic and acidic residues" evidence="1">
    <location>
        <begin position="61"/>
        <end position="70"/>
    </location>
</feature>
<reference evidence="3 4" key="1">
    <citation type="submission" date="2016-09" db="EMBL/GenBank/DDBJ databases">
        <title>The draft genome of Dichanthelium oligosanthes: A C3 panicoid grass species.</title>
        <authorList>
            <person name="Studer A.J."/>
            <person name="Schnable J.C."/>
            <person name="Brutnell T.P."/>
        </authorList>
    </citation>
    <scope>NUCLEOTIDE SEQUENCE [LARGE SCALE GENOMIC DNA]</scope>
    <source>
        <strain evidence="4">cv. Kellogg 1175</strain>
        <tissue evidence="3">Leaf</tissue>
    </source>
</reference>
<proteinExistence type="predicted"/>
<evidence type="ECO:0000256" key="1">
    <source>
        <dbReference type="SAM" id="MobiDB-lite"/>
    </source>
</evidence>
<keyword evidence="2" id="KW-0732">Signal</keyword>
<organism evidence="3 4">
    <name type="scientific">Dichanthelium oligosanthes</name>
    <dbReference type="NCBI Taxonomy" id="888268"/>
    <lineage>
        <taxon>Eukaryota</taxon>
        <taxon>Viridiplantae</taxon>
        <taxon>Streptophyta</taxon>
        <taxon>Embryophyta</taxon>
        <taxon>Tracheophyta</taxon>
        <taxon>Spermatophyta</taxon>
        <taxon>Magnoliopsida</taxon>
        <taxon>Liliopsida</taxon>
        <taxon>Poales</taxon>
        <taxon>Poaceae</taxon>
        <taxon>PACMAD clade</taxon>
        <taxon>Panicoideae</taxon>
        <taxon>Panicodae</taxon>
        <taxon>Paniceae</taxon>
        <taxon>Dichantheliinae</taxon>
        <taxon>Dichanthelium</taxon>
    </lineage>
</organism>
<evidence type="ECO:0000313" key="3">
    <source>
        <dbReference type="EMBL" id="OEL19880.1"/>
    </source>
</evidence>
<protein>
    <submittedName>
        <fullName evidence="3">Uncharacterized protein</fullName>
    </submittedName>
</protein>
<feature type="chain" id="PRO_5009187705" evidence="2">
    <location>
        <begin position="31"/>
        <end position="82"/>
    </location>
</feature>
<evidence type="ECO:0000256" key="2">
    <source>
        <dbReference type="SAM" id="SignalP"/>
    </source>
</evidence>
<evidence type="ECO:0000313" key="4">
    <source>
        <dbReference type="Proteomes" id="UP000095767"/>
    </source>
</evidence>